<protein>
    <submittedName>
        <fullName evidence="2">Type II toxin-antitoxin system HicA family toxin</fullName>
    </submittedName>
</protein>
<dbReference type="RefSeq" id="WP_198490969.1">
    <property type="nucleotide sequence ID" value="NZ_CP066078.1"/>
</dbReference>
<evidence type="ECO:0000313" key="3">
    <source>
        <dbReference type="Proteomes" id="UP000595221"/>
    </source>
</evidence>
<evidence type="ECO:0000256" key="1">
    <source>
        <dbReference type="SAM" id="MobiDB-lite"/>
    </source>
</evidence>
<proteinExistence type="predicted"/>
<dbReference type="AlphaFoldDB" id="A0A7T4MV60"/>
<dbReference type="SUPFAM" id="SSF54786">
    <property type="entry name" value="YcfA/nrd intein domain"/>
    <property type="match status" value="1"/>
</dbReference>
<dbReference type="Proteomes" id="UP000595221">
    <property type="component" value="Chromosome"/>
</dbReference>
<dbReference type="EMBL" id="CP066078">
    <property type="protein sequence ID" value="QQC60205.1"/>
    <property type="molecule type" value="Genomic_DNA"/>
</dbReference>
<gene>
    <name evidence="2" type="ORF">I6H58_04585</name>
</gene>
<accession>A0A7T4MV60</accession>
<evidence type="ECO:0000313" key="2">
    <source>
        <dbReference type="EMBL" id="QQC60205.1"/>
    </source>
</evidence>
<organism evidence="2 3">
    <name type="scientific">Rothia kristinae</name>
    <dbReference type="NCBI Taxonomy" id="37923"/>
    <lineage>
        <taxon>Bacteria</taxon>
        <taxon>Bacillati</taxon>
        <taxon>Actinomycetota</taxon>
        <taxon>Actinomycetes</taxon>
        <taxon>Micrococcales</taxon>
        <taxon>Micrococcaceae</taxon>
        <taxon>Rothia</taxon>
    </lineage>
</organism>
<sequence>MTEFANLIFDPGDQTRPWTVRTRDGRELIGATTPPSPQLLQLIEAALALEVPDQPRDTPEQPEVPAGVASQVPTGPSPADLAGRGPLEPPRDWVRAIPAARDWMHRNGVTFSRVREILDNPDHIETLDRGLTRLSGQGFAVIVGDDGETVLSVRPLVPIGQYAPNRRRASRGNAGTRRALPGDVREMVRLLRHDGFTVQLGHGGHWKVTHPDAPGKVVGLPATPSDHRWAENTRRDLRNTFGYDPREVSS</sequence>
<reference evidence="2 3" key="1">
    <citation type="submission" date="2020-12" db="EMBL/GenBank/DDBJ databases">
        <title>FDA dAtabase for Regulatory Grade micrObial Sequences (FDA-ARGOS): Supporting development and validation of Infectious Disease Dx tests.</title>
        <authorList>
            <person name="Sproer C."/>
            <person name="Gronow S."/>
            <person name="Severitt S."/>
            <person name="Schroder I."/>
            <person name="Tallon L."/>
            <person name="Sadzewicz L."/>
            <person name="Zhao X."/>
            <person name="Boylan J."/>
            <person name="Ott S."/>
            <person name="Bowen H."/>
            <person name="Vavikolanu K."/>
            <person name="Mehta A."/>
            <person name="Aluvathingal J."/>
            <person name="Nadendla S."/>
            <person name="Lowell S."/>
            <person name="Myers T."/>
            <person name="Yan Y."/>
            <person name="Sichtig H."/>
        </authorList>
    </citation>
    <scope>NUCLEOTIDE SEQUENCE [LARGE SCALE GENOMIC DNA]</scope>
    <source>
        <strain evidence="2 3">FDAARGOS_1001</strain>
    </source>
</reference>
<name>A0A7T4MV60_9MICC</name>
<feature type="region of interest" description="Disordered" evidence="1">
    <location>
        <begin position="53"/>
        <end position="90"/>
    </location>
</feature>